<dbReference type="NCBIfam" id="TIGR00912">
    <property type="entry name" value="2A0309"/>
    <property type="match status" value="1"/>
</dbReference>
<dbReference type="EMBL" id="CP042243">
    <property type="protein sequence ID" value="QEK11222.1"/>
    <property type="molecule type" value="Genomic_DNA"/>
</dbReference>
<dbReference type="InterPro" id="IPR004761">
    <property type="entry name" value="Spore_GerAB"/>
</dbReference>
<feature type="transmembrane region" description="Helical" evidence="8">
    <location>
        <begin position="113"/>
        <end position="130"/>
    </location>
</feature>
<keyword evidence="7 8" id="KW-0472">Membrane</keyword>
<feature type="transmembrane region" description="Helical" evidence="8">
    <location>
        <begin position="266"/>
        <end position="288"/>
    </location>
</feature>
<evidence type="ECO:0000256" key="1">
    <source>
        <dbReference type="ARBA" id="ARBA00004141"/>
    </source>
</evidence>
<dbReference type="PANTHER" id="PTHR34975">
    <property type="entry name" value="SPORE GERMINATION PROTEIN A2"/>
    <property type="match status" value="1"/>
</dbReference>
<evidence type="ECO:0000256" key="5">
    <source>
        <dbReference type="ARBA" id="ARBA00022692"/>
    </source>
</evidence>
<evidence type="ECO:0000256" key="2">
    <source>
        <dbReference type="ARBA" id="ARBA00007998"/>
    </source>
</evidence>
<sequence>MNKEVISEYQGISLLTMFIIGSSLVLPTATEAGSDSWLAIILALFFSLPIACIYVRVFLLSSGNDLFDAFIYVFGKIFGKIICLLYIWFSFHLGSLVIRDFGEFPITVSMPETPLIVFMGMITFLSIWAVKEGIEALGRWGSFFFIISIVFFFMAVFMLIPEMDLDNIQPVLYKGIKPVLRGSFSTFSFPFAETIVFLLSIFSLKSKKNYCKAYIKGLLIGGIVLVIAQFTQISVLGEHIYGATYFPGRDSVSKIDIGNFIQRVEIIAFVALFIPSFVKLCICLLAASNGIIKLFNLKDYRFIVVPISLCMLNLSYLINDNLMSFAKWTGEIWPYYAFLFQVIIPVITWIAIEIKTIRKNRFI</sequence>
<feature type="transmembrane region" description="Helical" evidence="8">
    <location>
        <begin position="142"/>
        <end position="160"/>
    </location>
</feature>
<evidence type="ECO:0000313" key="10">
    <source>
        <dbReference type="Proteomes" id="UP000324646"/>
    </source>
</evidence>
<keyword evidence="10" id="KW-1185">Reference proteome</keyword>
<feature type="transmembrane region" description="Helical" evidence="8">
    <location>
        <begin position="333"/>
        <end position="352"/>
    </location>
</feature>
<protein>
    <submittedName>
        <fullName evidence="9">GerAB/ArcD/ProY family transporter</fullName>
    </submittedName>
</protein>
<keyword evidence="4" id="KW-0309">Germination</keyword>
<evidence type="ECO:0000256" key="8">
    <source>
        <dbReference type="SAM" id="Phobius"/>
    </source>
</evidence>
<evidence type="ECO:0000313" key="9">
    <source>
        <dbReference type="EMBL" id="QEK11222.1"/>
    </source>
</evidence>
<dbReference type="PANTHER" id="PTHR34975:SF2">
    <property type="entry name" value="SPORE GERMINATION PROTEIN A2"/>
    <property type="match status" value="1"/>
</dbReference>
<feature type="transmembrane region" description="Helical" evidence="8">
    <location>
        <begin position="69"/>
        <end position="93"/>
    </location>
</feature>
<evidence type="ECO:0000256" key="6">
    <source>
        <dbReference type="ARBA" id="ARBA00022989"/>
    </source>
</evidence>
<reference evidence="9 10" key="1">
    <citation type="submission" date="2019-07" db="EMBL/GenBank/DDBJ databases">
        <title>Complete genome of Crassaminicella thermophila SY095.</title>
        <authorList>
            <person name="Li X."/>
        </authorList>
    </citation>
    <scope>NUCLEOTIDE SEQUENCE [LARGE SCALE GENOMIC DNA]</scope>
    <source>
        <strain evidence="9 10">SY095</strain>
    </source>
</reference>
<feature type="transmembrane region" description="Helical" evidence="8">
    <location>
        <begin position="180"/>
        <end position="202"/>
    </location>
</feature>
<proteinExistence type="inferred from homology"/>
<keyword evidence="6 8" id="KW-1133">Transmembrane helix</keyword>
<dbReference type="Pfam" id="PF03845">
    <property type="entry name" value="Spore_permease"/>
    <property type="match status" value="1"/>
</dbReference>
<dbReference type="OrthoDB" id="1675410at2"/>
<comment type="subcellular location">
    <subcellularLocation>
        <location evidence="1">Membrane</location>
        <topology evidence="1">Multi-pass membrane protein</topology>
    </subcellularLocation>
</comment>
<feature type="transmembrane region" description="Helical" evidence="8">
    <location>
        <begin position="36"/>
        <end position="57"/>
    </location>
</feature>
<comment type="similarity">
    <text evidence="2">Belongs to the amino acid-polyamine-organocation (APC) superfamily. Spore germination protein (SGP) (TC 2.A.3.9) family.</text>
</comment>
<keyword evidence="5 8" id="KW-0812">Transmembrane</keyword>
<evidence type="ECO:0000256" key="7">
    <source>
        <dbReference type="ARBA" id="ARBA00023136"/>
    </source>
</evidence>
<evidence type="ECO:0000256" key="3">
    <source>
        <dbReference type="ARBA" id="ARBA00022448"/>
    </source>
</evidence>
<feature type="transmembrane region" description="Helical" evidence="8">
    <location>
        <begin position="214"/>
        <end position="235"/>
    </location>
</feature>
<dbReference type="AlphaFoldDB" id="A0A5C0SBC6"/>
<dbReference type="Proteomes" id="UP000324646">
    <property type="component" value="Chromosome"/>
</dbReference>
<dbReference type="GO" id="GO:0016020">
    <property type="term" value="C:membrane"/>
    <property type="evidence" value="ECO:0007669"/>
    <property type="project" value="UniProtKB-SubCell"/>
</dbReference>
<evidence type="ECO:0000256" key="4">
    <source>
        <dbReference type="ARBA" id="ARBA00022544"/>
    </source>
</evidence>
<feature type="transmembrane region" description="Helical" evidence="8">
    <location>
        <begin position="300"/>
        <end position="318"/>
    </location>
</feature>
<gene>
    <name evidence="9" type="ORF">FQB35_01910</name>
</gene>
<dbReference type="GO" id="GO:0009847">
    <property type="term" value="P:spore germination"/>
    <property type="evidence" value="ECO:0007669"/>
    <property type="project" value="InterPro"/>
</dbReference>
<dbReference type="RefSeq" id="WP_148808295.1">
    <property type="nucleotide sequence ID" value="NZ_CP042243.1"/>
</dbReference>
<keyword evidence="3" id="KW-0813">Transport</keyword>
<accession>A0A5C0SBC6</accession>
<feature type="transmembrane region" description="Helical" evidence="8">
    <location>
        <begin position="12"/>
        <end position="30"/>
    </location>
</feature>
<dbReference type="KEGG" id="crs:FQB35_01910"/>
<name>A0A5C0SBC6_CRATE</name>
<organism evidence="9 10">
    <name type="scientific">Crassaminicella thermophila</name>
    <dbReference type="NCBI Taxonomy" id="2599308"/>
    <lineage>
        <taxon>Bacteria</taxon>
        <taxon>Bacillati</taxon>
        <taxon>Bacillota</taxon>
        <taxon>Clostridia</taxon>
        <taxon>Eubacteriales</taxon>
        <taxon>Clostridiaceae</taxon>
        <taxon>Crassaminicella</taxon>
    </lineage>
</organism>